<dbReference type="AlphaFoldDB" id="A0A846YIU3"/>
<dbReference type="Proteomes" id="UP000570678">
    <property type="component" value="Unassembled WGS sequence"/>
</dbReference>
<gene>
    <name evidence="1" type="ORF">HGA15_15665</name>
</gene>
<sequence>MNPWSWNDRNPYYETAFQVLDVDPTADRATVRARIATRRRRIAYDAGRFPLFGETLTVARVNAAEEQLAAPRSRLAAELLTHPVGPDGDDLATLCEMLELSRALDAASNSGAAPVQDHDLHLDYRVLSHLLPPPIDQEPTA</sequence>
<name>A0A846YIU3_9NOCA</name>
<evidence type="ECO:0000313" key="2">
    <source>
        <dbReference type="Proteomes" id="UP000570678"/>
    </source>
</evidence>
<keyword evidence="2" id="KW-1185">Reference proteome</keyword>
<comment type="caution">
    <text evidence="1">The sequence shown here is derived from an EMBL/GenBank/DDBJ whole genome shotgun (WGS) entry which is preliminary data.</text>
</comment>
<evidence type="ECO:0000313" key="1">
    <source>
        <dbReference type="EMBL" id="NKY57564.1"/>
    </source>
</evidence>
<reference evidence="1 2" key="1">
    <citation type="submission" date="2020-04" db="EMBL/GenBank/DDBJ databases">
        <title>MicrobeNet Type strains.</title>
        <authorList>
            <person name="Nicholson A.C."/>
        </authorList>
    </citation>
    <scope>NUCLEOTIDE SEQUENCE [LARGE SCALE GENOMIC DNA]</scope>
    <source>
        <strain evidence="1 2">JCM 3332</strain>
    </source>
</reference>
<organism evidence="1 2">
    <name type="scientific">Nocardia flavorosea</name>
    <dbReference type="NCBI Taxonomy" id="53429"/>
    <lineage>
        <taxon>Bacteria</taxon>
        <taxon>Bacillati</taxon>
        <taxon>Actinomycetota</taxon>
        <taxon>Actinomycetes</taxon>
        <taxon>Mycobacteriales</taxon>
        <taxon>Nocardiaceae</taxon>
        <taxon>Nocardia</taxon>
    </lineage>
</organism>
<dbReference type="EMBL" id="JAAXOT010000007">
    <property type="protein sequence ID" value="NKY57564.1"/>
    <property type="molecule type" value="Genomic_DNA"/>
</dbReference>
<accession>A0A846YIU3</accession>
<proteinExistence type="predicted"/>
<protein>
    <submittedName>
        <fullName evidence="1">Uncharacterized protein</fullName>
    </submittedName>
</protein>
<dbReference type="RefSeq" id="WP_062975445.1">
    <property type="nucleotide sequence ID" value="NZ_JAAXOT010000007.1"/>
</dbReference>